<reference evidence="5" key="2">
    <citation type="submission" date="2016-10" db="EMBL/GenBank/DDBJ databases">
        <authorList>
            <person name="Varghese N."/>
        </authorList>
    </citation>
    <scope>NUCLEOTIDE SEQUENCE [LARGE SCALE GENOMIC DNA]</scope>
    <source>
        <strain evidence="5">DSM 20639</strain>
    </source>
</reference>
<reference evidence="3" key="3">
    <citation type="submission" date="2023-10" db="EMBL/GenBank/DDBJ databases">
        <title>Whole Genome based description of the genera Actinobaculum and Actinotignum reveals a complex phylogenetic relationship within the species included in the genus Actinotignum.</title>
        <authorList>
            <person name="Jensen C.S."/>
            <person name="Dargis R."/>
            <person name="Kemp M."/>
            <person name="Christensen J.J."/>
        </authorList>
    </citation>
    <scope>NUCLEOTIDE SEQUENCE</scope>
    <source>
        <strain evidence="3">Actinobaculum_suis_CCUG19206T</strain>
    </source>
</reference>
<feature type="compositionally biased region" description="Low complexity" evidence="1">
    <location>
        <begin position="111"/>
        <end position="159"/>
    </location>
</feature>
<name>A0A1G7AZ96_9ACTO</name>
<dbReference type="Pfam" id="PF10647">
    <property type="entry name" value="Gmad1"/>
    <property type="match status" value="1"/>
</dbReference>
<dbReference type="Proteomes" id="UP000182744">
    <property type="component" value="Unassembled WGS sequence"/>
</dbReference>
<evidence type="ECO:0000259" key="2">
    <source>
        <dbReference type="SMART" id="SM00909"/>
    </source>
</evidence>
<dbReference type="Pfam" id="PF25976">
    <property type="entry name" value="LpqB_N"/>
    <property type="match status" value="2"/>
</dbReference>
<dbReference type="Proteomes" id="UP001273799">
    <property type="component" value="Unassembled WGS sequence"/>
</dbReference>
<accession>A0A1G7AZ96</accession>
<feature type="domain" description="GerMN" evidence="2">
    <location>
        <begin position="300"/>
        <end position="390"/>
    </location>
</feature>
<dbReference type="SMART" id="SM00909">
    <property type="entry name" value="Germane"/>
    <property type="match status" value="1"/>
</dbReference>
<feature type="region of interest" description="Disordered" evidence="1">
    <location>
        <begin position="89"/>
        <end position="210"/>
    </location>
</feature>
<evidence type="ECO:0000313" key="5">
    <source>
        <dbReference type="Proteomes" id="UP000182744"/>
    </source>
</evidence>
<evidence type="ECO:0000256" key="1">
    <source>
        <dbReference type="SAM" id="MobiDB-lite"/>
    </source>
</evidence>
<dbReference type="EMBL" id="FNAU01000003">
    <property type="protein sequence ID" value="SDE19980.1"/>
    <property type="molecule type" value="Genomic_DNA"/>
</dbReference>
<evidence type="ECO:0000313" key="3">
    <source>
        <dbReference type="EMBL" id="MDY5153501.1"/>
    </source>
</evidence>
<organism evidence="4 5">
    <name type="scientific">Actinobaculum suis</name>
    <dbReference type="NCBI Taxonomy" id="1657"/>
    <lineage>
        <taxon>Bacteria</taxon>
        <taxon>Bacillati</taxon>
        <taxon>Actinomycetota</taxon>
        <taxon>Actinomycetes</taxon>
        <taxon>Actinomycetales</taxon>
        <taxon>Actinomycetaceae</taxon>
        <taxon>Actinobaculum</taxon>
    </lineage>
</organism>
<reference evidence="4" key="1">
    <citation type="submission" date="2016-10" db="EMBL/GenBank/DDBJ databases">
        <authorList>
            <person name="de Groot N.N."/>
        </authorList>
    </citation>
    <scope>NUCLEOTIDE SEQUENCE [LARGE SCALE GENOMIC DNA]</scope>
    <source>
        <strain evidence="4">DSM 20639</strain>
    </source>
</reference>
<dbReference type="EMBL" id="JAWNFU010000003">
    <property type="protein sequence ID" value="MDY5153501.1"/>
    <property type="molecule type" value="Genomic_DNA"/>
</dbReference>
<dbReference type="RefSeq" id="WP_074661429.1">
    <property type="nucleotide sequence ID" value="NZ_FNAU01000003.1"/>
</dbReference>
<protein>
    <submittedName>
        <fullName evidence="3">LpqB family beta-propeller domain-containing protein</fullName>
    </submittedName>
    <submittedName>
        <fullName evidence="4">Sporulation and spore germination</fullName>
    </submittedName>
</protein>
<feature type="compositionally biased region" description="Gly residues" evidence="1">
    <location>
        <begin position="165"/>
        <end position="179"/>
    </location>
</feature>
<dbReference type="InterPro" id="IPR018910">
    <property type="entry name" value="LpqB_C"/>
</dbReference>
<dbReference type="InterPro" id="IPR059026">
    <property type="entry name" value="LpqB_N"/>
</dbReference>
<gene>
    <name evidence="3" type="ORF">R6G71_05500</name>
    <name evidence="4" type="ORF">SAMN05421878_103139</name>
</gene>
<dbReference type="PROSITE" id="PS51257">
    <property type="entry name" value="PROKAR_LIPOPROTEIN"/>
    <property type="match status" value="1"/>
</dbReference>
<evidence type="ECO:0000313" key="4">
    <source>
        <dbReference type="EMBL" id="SDE19980.1"/>
    </source>
</evidence>
<dbReference type="InterPro" id="IPR019606">
    <property type="entry name" value="GerMN"/>
</dbReference>
<dbReference type="AlphaFoldDB" id="A0A1G7AZ96"/>
<feature type="region of interest" description="Disordered" evidence="1">
    <location>
        <begin position="24"/>
        <end position="45"/>
    </location>
</feature>
<sequence>MKRLLGVLVVSALALTGCGTLPRSGSVEVVSPSPTQDSSVSLGAAPPVTDASPEEIVQGFILAAGAGTDGEYAVARQFLTDDAASHWNPRSQVRVYPDNQNVDPTEVKGTSAQPGAAQPDAAQPGAAQPGAAQSGAAQSGAAQPSAGNADAAQSEAASADNPGVKTGGEVAGVKTGGEAGVKTSNNAGDTPGDKGDKSSAPAENSGEVSTATVKLSLTSVGTLTENGQYQESSVDAVINSEFGLERNADGQWRISRLDDGTIMSEHFFSQSFVATPLYFLDRTSHYAIADLRWYPRATFTTSALQGLFAGPTGWLKDAAHSAIPRGTQLNGAPTVKDTTMTVDLTAEILTESISNQALAVAQIQETLTAADSEIQAVKVTAMGMELDVGTIPRPEVFPFGSYPITTLQKGKPRYVEKDRTISALSPELEQMVDFERIAVSYEDSKPIYAGLSRGGQTIDIVDSKTRGVVSVFTGNRLVAPSIDHYNWVWSSEQTNRGNLEVATADGRWVSLPSAWLKGATIRDLRVSREGSRLAVLAESAGTMMLYIAAITRDDSHTPKALGEPIQVGQRLSDANSIAWISSTELAVLGRASAGADTSIYQVLIGGPMTRLATVYDGAARLTAGRSGQSVTLITEGGIAVSRNAGAWRTIATGVEDIAYPG</sequence>
<feature type="compositionally biased region" description="Polar residues" evidence="1">
    <location>
        <begin position="32"/>
        <end position="41"/>
    </location>
</feature>
<dbReference type="Pfam" id="PF10646">
    <property type="entry name" value="Germane"/>
    <property type="match status" value="1"/>
</dbReference>
<keyword evidence="5" id="KW-1185">Reference proteome</keyword>
<proteinExistence type="predicted"/>